<dbReference type="PANTHER" id="PTHR43346">
    <property type="entry name" value="LIGAND BINDING DOMAIN PROTEIN, PUTATIVE (AFU_ORTHOLOGUE AFUA_6G14370)-RELATED"/>
    <property type="match status" value="1"/>
</dbReference>
<dbReference type="SUPFAM" id="SSF51182">
    <property type="entry name" value="RmlC-like cupins"/>
    <property type="match status" value="1"/>
</dbReference>
<dbReference type="Pfam" id="PF07883">
    <property type="entry name" value="Cupin_2"/>
    <property type="match status" value="1"/>
</dbReference>
<dbReference type="InterPro" id="IPR013096">
    <property type="entry name" value="Cupin_2"/>
</dbReference>
<protein>
    <submittedName>
        <fullName evidence="2">Cupin domain-containing protein</fullName>
    </submittedName>
</protein>
<dbReference type="InterPro" id="IPR011051">
    <property type="entry name" value="RmlC_Cupin_sf"/>
</dbReference>
<sequence>MKGMTSLLPSTTTSEAELAAAIRQEATAIDLLARLAWTAPNREHAEFLAQTLEYRKQQLSGLSYQYAALTGRAPLLHIDHVPFHSYEEGLQRAFETSNNATEEINAYRDMTFQDYGPRPLVFNIEEATKRNRTFRTALWTGEHMQLTLMSIDVGDDIGLEVHPTTDQFIRIEEGQGLVRMGDSRDRLDFEARVQDDYAILVPAGKWHNLINTGSKPLKVYAIYAPPEHPHGTVHITKAEAMAAE</sequence>
<reference evidence="2" key="1">
    <citation type="submission" date="2022-08" db="EMBL/GenBank/DDBJ databases">
        <title>The genomic sequence of strain Paenibacillus sp. SCIV0701.</title>
        <authorList>
            <person name="Zhao H."/>
        </authorList>
    </citation>
    <scope>NUCLEOTIDE SEQUENCE</scope>
    <source>
        <strain evidence="2">SCIV0701</strain>
    </source>
</reference>
<evidence type="ECO:0000259" key="1">
    <source>
        <dbReference type="Pfam" id="PF07883"/>
    </source>
</evidence>
<feature type="domain" description="Cupin type-2" evidence="1">
    <location>
        <begin position="148"/>
        <end position="223"/>
    </location>
</feature>
<evidence type="ECO:0000313" key="3">
    <source>
        <dbReference type="Proteomes" id="UP001141950"/>
    </source>
</evidence>
<dbReference type="Proteomes" id="UP001141950">
    <property type="component" value="Unassembled WGS sequence"/>
</dbReference>
<proteinExistence type="predicted"/>
<dbReference type="CDD" id="cd02223">
    <property type="entry name" value="cupin_Bh2720-like"/>
    <property type="match status" value="1"/>
</dbReference>
<keyword evidence="3" id="KW-1185">Reference proteome</keyword>
<organism evidence="2 3">
    <name type="scientific">Paenibacillus soyae</name>
    <dbReference type="NCBI Taxonomy" id="2969249"/>
    <lineage>
        <taxon>Bacteria</taxon>
        <taxon>Bacillati</taxon>
        <taxon>Bacillota</taxon>
        <taxon>Bacilli</taxon>
        <taxon>Bacillales</taxon>
        <taxon>Paenibacillaceae</taxon>
        <taxon>Paenibacillus</taxon>
    </lineage>
</organism>
<dbReference type="EMBL" id="JANIPJ010000008">
    <property type="protein sequence ID" value="MCR2804856.1"/>
    <property type="molecule type" value="Genomic_DNA"/>
</dbReference>
<gene>
    <name evidence="2" type="ORF">NQZ67_13305</name>
</gene>
<dbReference type="Gene3D" id="2.60.120.10">
    <property type="entry name" value="Jelly Rolls"/>
    <property type="match status" value="1"/>
</dbReference>
<name>A0A9X2MSC2_9BACL</name>
<accession>A0A9X2MSC2</accession>
<dbReference type="PANTHER" id="PTHR43346:SF1">
    <property type="entry name" value="QUERCETIN 2,3-DIOXYGENASE-RELATED"/>
    <property type="match status" value="1"/>
</dbReference>
<dbReference type="AlphaFoldDB" id="A0A9X2MSC2"/>
<dbReference type="InterPro" id="IPR052538">
    <property type="entry name" value="Flavonoid_dioxygenase-like"/>
</dbReference>
<evidence type="ECO:0000313" key="2">
    <source>
        <dbReference type="EMBL" id="MCR2804856.1"/>
    </source>
</evidence>
<comment type="caution">
    <text evidence="2">The sequence shown here is derived from an EMBL/GenBank/DDBJ whole genome shotgun (WGS) entry which is preliminary data.</text>
</comment>
<dbReference type="RefSeq" id="WP_257446288.1">
    <property type="nucleotide sequence ID" value="NZ_JANIPJ010000008.1"/>
</dbReference>
<dbReference type="InterPro" id="IPR014710">
    <property type="entry name" value="RmlC-like_jellyroll"/>
</dbReference>